<dbReference type="GO" id="GO:0005525">
    <property type="term" value="F:GTP binding"/>
    <property type="evidence" value="ECO:0007669"/>
    <property type="project" value="UniProtKB-UniRule"/>
</dbReference>
<organism evidence="17 18">
    <name type="scientific">Pythium oligandrum</name>
    <name type="common">Mycoparasitic fungus</name>
    <dbReference type="NCBI Taxonomy" id="41045"/>
    <lineage>
        <taxon>Eukaryota</taxon>
        <taxon>Sar</taxon>
        <taxon>Stramenopiles</taxon>
        <taxon>Oomycota</taxon>
        <taxon>Peronosporomycetes</taxon>
        <taxon>Pythiales</taxon>
        <taxon>Pythiaceae</taxon>
        <taxon>Pythium</taxon>
    </lineage>
</organism>
<dbReference type="InterPro" id="IPR017975">
    <property type="entry name" value="Tubulin_CS"/>
</dbReference>
<accession>A0A8K1FBW7</accession>
<dbReference type="GO" id="GO:0007017">
    <property type="term" value="P:microtubule-based process"/>
    <property type="evidence" value="ECO:0007669"/>
    <property type="project" value="InterPro"/>
</dbReference>
<dbReference type="InterPro" id="IPR003008">
    <property type="entry name" value="Tubulin_FtsZ_GTPase"/>
</dbReference>
<proteinExistence type="inferred from homology"/>
<dbReference type="SUPFAM" id="SSF52490">
    <property type="entry name" value="Tubulin nucleotide-binding domain-like"/>
    <property type="match status" value="1"/>
</dbReference>
<evidence type="ECO:0000256" key="7">
    <source>
        <dbReference type="ARBA" id="ARBA00022741"/>
    </source>
</evidence>
<evidence type="ECO:0000256" key="10">
    <source>
        <dbReference type="ARBA" id="ARBA00023242"/>
    </source>
</evidence>
<evidence type="ECO:0000256" key="4">
    <source>
        <dbReference type="ARBA" id="ARBA00009636"/>
    </source>
</evidence>
<evidence type="ECO:0000256" key="1">
    <source>
        <dbReference type="ARBA" id="ARBA00004114"/>
    </source>
</evidence>
<protein>
    <recommendedName>
        <fullName evidence="5">Tubulin delta chain</fullName>
    </recommendedName>
    <alternativeName>
        <fullName evidence="12">Delta-tubulin</fullName>
    </alternativeName>
</protein>
<evidence type="ECO:0000313" key="17">
    <source>
        <dbReference type="EMBL" id="TMW56536.1"/>
    </source>
</evidence>
<comment type="function">
    <text evidence="13">Acts as a positive regulator of hedgehog signaling and regulates ciliary function.</text>
</comment>
<dbReference type="InterPro" id="IPR036525">
    <property type="entry name" value="Tubulin/FtsZ_GTPase_sf"/>
</dbReference>
<evidence type="ECO:0000256" key="6">
    <source>
        <dbReference type="ARBA" id="ARBA00022701"/>
    </source>
</evidence>
<dbReference type="PRINTS" id="PR01161">
    <property type="entry name" value="TUBULIN"/>
</dbReference>
<gene>
    <name evidence="17" type="ORF">Poli38472_006546</name>
</gene>
<dbReference type="CDD" id="cd02189">
    <property type="entry name" value="delta_zeta_tubulin-like"/>
    <property type="match status" value="1"/>
</dbReference>
<dbReference type="AlphaFoldDB" id="A0A8K1FBW7"/>
<dbReference type="GO" id="GO:0005814">
    <property type="term" value="C:centriole"/>
    <property type="evidence" value="ECO:0007669"/>
    <property type="project" value="UniProtKB-SubCell"/>
</dbReference>
<dbReference type="GO" id="GO:0005929">
    <property type="term" value="C:cilium"/>
    <property type="evidence" value="ECO:0007669"/>
    <property type="project" value="UniProtKB-SubCell"/>
</dbReference>
<dbReference type="Proteomes" id="UP000794436">
    <property type="component" value="Unassembled WGS sequence"/>
</dbReference>
<evidence type="ECO:0000256" key="11">
    <source>
        <dbReference type="ARBA" id="ARBA00023273"/>
    </source>
</evidence>
<evidence type="ECO:0000256" key="2">
    <source>
        <dbReference type="ARBA" id="ARBA00004123"/>
    </source>
</evidence>
<evidence type="ECO:0000256" key="8">
    <source>
        <dbReference type="ARBA" id="ARBA00022794"/>
    </source>
</evidence>
<keyword evidence="18" id="KW-1185">Reference proteome</keyword>
<evidence type="ECO:0000256" key="15">
    <source>
        <dbReference type="SAM" id="MobiDB-lite"/>
    </source>
</evidence>
<dbReference type="Gene3D" id="3.40.50.1440">
    <property type="entry name" value="Tubulin/FtsZ, GTPase domain"/>
    <property type="match status" value="1"/>
</dbReference>
<comment type="subcellular location">
    <subcellularLocation>
        <location evidence="3">Cell projection</location>
        <location evidence="3">Cilium</location>
    </subcellularLocation>
    <subcellularLocation>
        <location evidence="1">Cytoplasm</location>
        <location evidence="1">Cytoskeleton</location>
        <location evidence="1">Microtubule organizing center</location>
        <location evidence="1">Centrosome</location>
        <location evidence="1">Centriole</location>
    </subcellularLocation>
    <subcellularLocation>
        <location evidence="2">Nucleus</location>
    </subcellularLocation>
</comment>
<feature type="region of interest" description="Disordered" evidence="15">
    <location>
        <begin position="267"/>
        <end position="286"/>
    </location>
</feature>
<dbReference type="InterPro" id="IPR000217">
    <property type="entry name" value="Tubulin"/>
</dbReference>
<evidence type="ECO:0000256" key="13">
    <source>
        <dbReference type="ARBA" id="ARBA00046149"/>
    </source>
</evidence>
<dbReference type="SUPFAM" id="SSF55307">
    <property type="entry name" value="Tubulin C-terminal domain-like"/>
    <property type="match status" value="1"/>
</dbReference>
<evidence type="ECO:0000256" key="9">
    <source>
        <dbReference type="ARBA" id="ARBA00023134"/>
    </source>
</evidence>
<keyword evidence="11" id="KW-0966">Cell projection</keyword>
<name>A0A8K1FBW7_PYTOL</name>
<comment type="similarity">
    <text evidence="4 14">Belongs to the tubulin family.</text>
</comment>
<evidence type="ECO:0000313" key="18">
    <source>
        <dbReference type="Proteomes" id="UP000794436"/>
    </source>
</evidence>
<dbReference type="SMART" id="SM00864">
    <property type="entry name" value="Tubulin"/>
    <property type="match status" value="1"/>
</dbReference>
<dbReference type="InterPro" id="IPR002967">
    <property type="entry name" value="Delta_tubulin"/>
</dbReference>
<dbReference type="GO" id="GO:0005200">
    <property type="term" value="F:structural constituent of cytoskeleton"/>
    <property type="evidence" value="ECO:0007669"/>
    <property type="project" value="InterPro"/>
</dbReference>
<dbReference type="Pfam" id="PF00091">
    <property type="entry name" value="Tubulin"/>
    <property type="match status" value="2"/>
</dbReference>
<dbReference type="PROSITE" id="PS00227">
    <property type="entry name" value="TUBULIN"/>
    <property type="match status" value="1"/>
</dbReference>
<evidence type="ECO:0000256" key="3">
    <source>
        <dbReference type="ARBA" id="ARBA00004138"/>
    </source>
</evidence>
<dbReference type="EMBL" id="SPLM01000145">
    <property type="protein sequence ID" value="TMW56536.1"/>
    <property type="molecule type" value="Genomic_DNA"/>
</dbReference>
<evidence type="ECO:0000259" key="16">
    <source>
        <dbReference type="SMART" id="SM00864"/>
    </source>
</evidence>
<keyword evidence="8" id="KW-0970">Cilium biogenesis/degradation</keyword>
<reference evidence="17" key="1">
    <citation type="submission" date="2019-03" db="EMBL/GenBank/DDBJ databases">
        <title>Long read genome sequence of the mycoparasitic Pythium oligandrum ATCC 38472 isolated from sugarbeet rhizosphere.</title>
        <authorList>
            <person name="Gaulin E."/>
        </authorList>
    </citation>
    <scope>NUCLEOTIDE SEQUENCE</scope>
    <source>
        <strain evidence="17">ATCC 38472_TT</strain>
    </source>
</reference>
<keyword evidence="7 14" id="KW-0547">Nucleotide-binding</keyword>
<dbReference type="OrthoDB" id="2588702at2759"/>
<dbReference type="GO" id="GO:0005634">
    <property type="term" value="C:nucleus"/>
    <property type="evidence" value="ECO:0007669"/>
    <property type="project" value="UniProtKB-SubCell"/>
</dbReference>
<dbReference type="InterPro" id="IPR023123">
    <property type="entry name" value="Tubulin_C"/>
</dbReference>
<keyword evidence="6 14" id="KW-0493">Microtubule</keyword>
<dbReference type="GO" id="GO:0030030">
    <property type="term" value="P:cell projection organization"/>
    <property type="evidence" value="ECO:0007669"/>
    <property type="project" value="UniProtKB-KW"/>
</dbReference>
<evidence type="ECO:0000256" key="12">
    <source>
        <dbReference type="ARBA" id="ARBA00030594"/>
    </source>
</evidence>
<evidence type="ECO:0000256" key="14">
    <source>
        <dbReference type="RuleBase" id="RU000352"/>
    </source>
</evidence>
<keyword evidence="10" id="KW-0539">Nucleus</keyword>
<evidence type="ECO:0000256" key="5">
    <source>
        <dbReference type="ARBA" id="ARBA00014184"/>
    </source>
</evidence>
<dbReference type="InterPro" id="IPR008280">
    <property type="entry name" value="Tub_FtsZ_C"/>
</dbReference>
<comment type="caution">
    <text evidence="17">The sequence shown here is derived from an EMBL/GenBank/DDBJ whole genome shotgun (WGS) entry which is preliminary data.</text>
</comment>
<feature type="domain" description="Tubulin/FtsZ GTPase" evidence="16">
    <location>
        <begin position="57"/>
        <end position="280"/>
    </location>
</feature>
<dbReference type="PRINTS" id="PR01224">
    <property type="entry name" value="DELTATUBULIN"/>
</dbReference>
<dbReference type="GO" id="GO:0005874">
    <property type="term" value="C:microtubule"/>
    <property type="evidence" value="ECO:0007669"/>
    <property type="project" value="UniProtKB-KW"/>
</dbReference>
<sequence length="531" mass="58096">MSIFVHVGQCGNQVGDAFWRLTESVYEAPATSTASLSAKQAAASRARRKETPPTLYREQLYHPQSGKARCILVDTEPKVIRSMLEARQHKATGSGSVFVPAHVHFEQSGRGNNWAMGYNLQTHRHNVLPSKSDASSMVPLTGTHKTKRVVIESRSAKQELLEMVMESLQKEIEGLDCYQGVVLMHSLGGGTGSGLGCRVLETIRDTYPRSYLTTVSIAPSCASGDTPLQNYNALFTLGHLQEYADCVIYKENDDLLRTASYWKTLRDQSQSNASPGREMGEEGLTKAKKTSLQELNALAAADVAGYLFPIVASTSAGSRSIQMAKPFDAGKLVSSCCPLPSAKFVDIRTGIVCDRQATQRKPSVGSVDPLFHTVIGRTNDTLDAAARRLLQQTTQSFPRSSTMLPCLATSAMVRGFAGSDLTEKGTQALSQQLASAFPRAAWTRISSEGITYSSYSPFGPYSGKASVSICVNNGHVRSSVRHFLDRGRRQFQAKAYVHWYTQHGLEEADFERAFDQGTKIVQEYDALLPSR</sequence>
<dbReference type="PANTHER" id="PTHR11588">
    <property type="entry name" value="TUBULIN"/>
    <property type="match status" value="1"/>
</dbReference>
<keyword evidence="9 14" id="KW-0342">GTP-binding</keyword>
<dbReference type="Gene3D" id="1.10.287.600">
    <property type="entry name" value="Helix hairpin bin"/>
    <property type="match status" value="1"/>
</dbReference>